<feature type="transmembrane region" description="Helical" evidence="8">
    <location>
        <begin position="755"/>
        <end position="780"/>
    </location>
</feature>
<evidence type="ECO:0000256" key="2">
    <source>
        <dbReference type="ARBA" id="ARBA00009671"/>
    </source>
</evidence>
<evidence type="ECO:0000259" key="10">
    <source>
        <dbReference type="Pfam" id="PF04547"/>
    </source>
</evidence>
<dbReference type="InterPro" id="IPR007632">
    <property type="entry name" value="Anoctamin"/>
</dbReference>
<feature type="transmembrane region" description="Helical" evidence="8">
    <location>
        <begin position="401"/>
        <end position="420"/>
    </location>
</feature>
<organism evidence="12 13">
    <name type="scientific">Laodelphax striatellus</name>
    <name type="common">Small brown planthopper</name>
    <name type="synonym">Delphax striatella</name>
    <dbReference type="NCBI Taxonomy" id="195883"/>
    <lineage>
        <taxon>Eukaryota</taxon>
        <taxon>Metazoa</taxon>
        <taxon>Ecdysozoa</taxon>
        <taxon>Arthropoda</taxon>
        <taxon>Hexapoda</taxon>
        <taxon>Insecta</taxon>
        <taxon>Pterygota</taxon>
        <taxon>Neoptera</taxon>
        <taxon>Paraneoptera</taxon>
        <taxon>Hemiptera</taxon>
        <taxon>Auchenorrhyncha</taxon>
        <taxon>Fulgoroidea</taxon>
        <taxon>Delphacidae</taxon>
        <taxon>Criomorphinae</taxon>
        <taxon>Laodelphax</taxon>
    </lineage>
</organism>
<keyword evidence="4 8" id="KW-0812">Transmembrane</keyword>
<dbReference type="Pfam" id="PF16178">
    <property type="entry name" value="Anoct_dimer"/>
    <property type="match status" value="1"/>
</dbReference>
<gene>
    <name evidence="12" type="ORF">LSTR_LSTR011589</name>
</gene>
<dbReference type="InterPro" id="IPR032394">
    <property type="entry name" value="Anoct_dimer"/>
</dbReference>
<dbReference type="GO" id="GO:0005254">
    <property type="term" value="F:chloride channel activity"/>
    <property type="evidence" value="ECO:0007669"/>
    <property type="project" value="TreeGrafter"/>
</dbReference>
<feature type="domain" description="Anoctamin transmembrane" evidence="10">
    <location>
        <begin position="313"/>
        <end position="890"/>
    </location>
</feature>
<evidence type="ECO:0000256" key="7">
    <source>
        <dbReference type="ARBA" id="ARBA00023180"/>
    </source>
</evidence>
<reference evidence="12 13" key="1">
    <citation type="journal article" date="2017" name="Gigascience">
        <title>Genome sequence of the small brown planthopper, Laodelphax striatellus.</title>
        <authorList>
            <person name="Zhu J."/>
            <person name="Jiang F."/>
            <person name="Wang X."/>
            <person name="Yang P."/>
            <person name="Bao Y."/>
            <person name="Zhao W."/>
            <person name="Wang W."/>
            <person name="Lu H."/>
            <person name="Wang Q."/>
            <person name="Cui N."/>
            <person name="Li J."/>
            <person name="Chen X."/>
            <person name="Luo L."/>
            <person name="Yu J."/>
            <person name="Kang L."/>
            <person name="Cui F."/>
        </authorList>
    </citation>
    <scope>NUCLEOTIDE SEQUENCE [LARGE SCALE GENOMIC DNA]</scope>
    <source>
        <strain evidence="12">Lst14</strain>
    </source>
</reference>
<evidence type="ECO:0000313" key="13">
    <source>
        <dbReference type="Proteomes" id="UP000291343"/>
    </source>
</evidence>
<comment type="caution">
    <text evidence="8">Lacks conserved residue(s) required for the propagation of feature annotation.</text>
</comment>
<proteinExistence type="inferred from homology"/>
<accession>A0A482X6U4</accession>
<dbReference type="EMBL" id="QKKF02016947">
    <property type="protein sequence ID" value="RZF41208.1"/>
    <property type="molecule type" value="Genomic_DNA"/>
</dbReference>
<keyword evidence="13" id="KW-1185">Reference proteome</keyword>
<sequence>MDRVNTRDSEVYSSATSLNLLANAGGIHASRRTIYHSAEDLSEIDEKMSEEANLCSETHSNPKQITRFKSVEPKPVSTMFRDGKTTVDFILAWWEPIIKAHLSHEAKAAALSQLTAAKQKRETFERNLKEEGLILEYEFNNRLNFVKIHAPREVLKRYCEILKLRMRMKDFPEKDELFGPHMDLMNEVTSFISKNFLSFVCLDEKVFPKERFQPSAEYSRDRSYLFDDESEDFFSGAIRTLVVDFILERQRFIDDPSSVAAIGIQRLISENVYCAAYPLHDGDYKTAGSLRNLLYVEWAQVGKWIKHQPIDQIKEYFGVKYGLYFAWLGFYTHMLIPASIVGVVCFLYGIFTLHNDTLSNDICNTTKQIIMCPLCDGACDYWKLAETCTYARITYLFDNPVTVVFAIFMSFWATLFLELWKRYSASIAHRWGLTGFTLQAEHPRPQFLTRLSGAKKYRVNVITGVKEPYAPFWTVRVPATLLSFSVVLLLIILAIATVFGVILYRMSVKTVLASLKWVGENEWTTTHTLFLVPTSAAIINLVFIMALNYVYDKLAVYLTELELLRTQTEFDESLTVKIYLFQFVNYYSSIMYIAFLKGKFVGYPKKYNRIFGFRQEECNPGGCLMELCIQLGIIMVGQQTFNTILEMVLPLVYKWWTTLMISTGLESKNESEDVMETMAPRQWTEDYKLVDWGPRGLFYEYLEVVMQYGFITIFVAAFPLAPLFALLNNIFEMRLDAKKFLTFYRRPVPKRAPNIGVWFMILDVLGKLAVISNAFIIAFSSNFIPKLVYRISVSEDHSDRGFLNHTLAYFDVKDFTPPHNTTYKDIDHCRYAEYREPPSGNYKRPLIYWKILAARLLFVVVFQNIVSVVMLAVQWLIPDVPSRLGDQIKHEALLTNELIIKQEAKRASKRARSSSRQDSNLSDGSSSLRHRHEGAVHSSEEIELQEMPGKQNDIV</sequence>
<feature type="compositionally biased region" description="Polar residues" evidence="9">
    <location>
        <begin position="917"/>
        <end position="927"/>
    </location>
</feature>
<feature type="region of interest" description="Disordered" evidence="9">
    <location>
        <begin position="905"/>
        <end position="955"/>
    </location>
</feature>
<protein>
    <recommendedName>
        <fullName evidence="8">Anoctamin</fullName>
    </recommendedName>
</protein>
<evidence type="ECO:0000256" key="9">
    <source>
        <dbReference type="SAM" id="MobiDB-lite"/>
    </source>
</evidence>
<dbReference type="OrthoDB" id="296386at2759"/>
<dbReference type="InterPro" id="IPR049452">
    <property type="entry name" value="Anoctamin_TM"/>
</dbReference>
<feature type="transmembrane region" description="Helical" evidence="8">
    <location>
        <begin position="481"/>
        <end position="507"/>
    </location>
</feature>
<dbReference type="GO" id="GO:0005886">
    <property type="term" value="C:plasma membrane"/>
    <property type="evidence" value="ECO:0007669"/>
    <property type="project" value="UniProtKB-SubCell"/>
</dbReference>
<dbReference type="Proteomes" id="UP000291343">
    <property type="component" value="Unassembled WGS sequence"/>
</dbReference>
<dbReference type="SMR" id="A0A482X6U4"/>
<evidence type="ECO:0000313" key="12">
    <source>
        <dbReference type="EMBL" id="RZF41208.1"/>
    </source>
</evidence>
<dbReference type="PANTHER" id="PTHR12308:SF83">
    <property type="entry name" value="ANOCTAMIN"/>
    <property type="match status" value="1"/>
</dbReference>
<feature type="transmembrane region" description="Helical" evidence="8">
    <location>
        <begin position="852"/>
        <end position="877"/>
    </location>
</feature>
<dbReference type="GO" id="GO:0046983">
    <property type="term" value="F:protein dimerization activity"/>
    <property type="evidence" value="ECO:0007669"/>
    <property type="project" value="InterPro"/>
</dbReference>
<evidence type="ECO:0000256" key="5">
    <source>
        <dbReference type="ARBA" id="ARBA00022989"/>
    </source>
</evidence>
<dbReference type="Pfam" id="PF04547">
    <property type="entry name" value="Anoctamin"/>
    <property type="match status" value="1"/>
</dbReference>
<evidence type="ECO:0000259" key="11">
    <source>
        <dbReference type="Pfam" id="PF16178"/>
    </source>
</evidence>
<evidence type="ECO:0000256" key="4">
    <source>
        <dbReference type="ARBA" id="ARBA00022692"/>
    </source>
</evidence>
<keyword evidence="7" id="KW-0325">Glycoprotein</keyword>
<comment type="subcellular location">
    <subcellularLocation>
        <location evidence="1">Cell membrane</location>
        <topology evidence="1">Multi-pass membrane protein</topology>
    </subcellularLocation>
    <subcellularLocation>
        <location evidence="8">Membrane</location>
        <topology evidence="8">Multi-pass membrane protein</topology>
    </subcellularLocation>
</comment>
<keyword evidence="6 8" id="KW-0472">Membrane</keyword>
<feature type="transmembrane region" description="Helical" evidence="8">
    <location>
        <begin position="527"/>
        <end position="551"/>
    </location>
</feature>
<keyword evidence="5 8" id="KW-1133">Transmembrane helix</keyword>
<evidence type="ECO:0000256" key="3">
    <source>
        <dbReference type="ARBA" id="ARBA00022475"/>
    </source>
</evidence>
<evidence type="ECO:0000256" key="8">
    <source>
        <dbReference type="RuleBase" id="RU280814"/>
    </source>
</evidence>
<comment type="similarity">
    <text evidence="2 8">Belongs to the anoctamin family.</text>
</comment>
<feature type="transmembrane region" description="Helical" evidence="8">
    <location>
        <begin position="708"/>
        <end position="731"/>
    </location>
</feature>
<evidence type="ECO:0000256" key="1">
    <source>
        <dbReference type="ARBA" id="ARBA00004651"/>
    </source>
</evidence>
<evidence type="ECO:0000256" key="6">
    <source>
        <dbReference type="ARBA" id="ARBA00023136"/>
    </source>
</evidence>
<feature type="domain" description="Anoctamin dimerisation" evidence="11">
    <location>
        <begin position="79"/>
        <end position="310"/>
    </location>
</feature>
<dbReference type="AlphaFoldDB" id="A0A482X6U4"/>
<feature type="transmembrane region" description="Helical" evidence="8">
    <location>
        <begin position="324"/>
        <end position="351"/>
    </location>
</feature>
<dbReference type="InParanoid" id="A0A482X6U4"/>
<comment type="caution">
    <text evidence="12">The sequence shown here is derived from an EMBL/GenBank/DDBJ whole genome shotgun (WGS) entry which is preliminary data.</text>
</comment>
<keyword evidence="3" id="KW-1003">Cell membrane</keyword>
<dbReference type="PANTHER" id="PTHR12308">
    <property type="entry name" value="ANOCTAMIN"/>
    <property type="match status" value="1"/>
</dbReference>
<dbReference type="STRING" id="195883.A0A482X6U4"/>
<name>A0A482X6U4_LAOST</name>